<comment type="similarity">
    <text evidence="2">Belongs to the oxygen-dependent FAD-linked oxidoreductase family.</text>
</comment>
<evidence type="ECO:0000256" key="3">
    <source>
        <dbReference type="ARBA" id="ARBA00022630"/>
    </source>
</evidence>
<evidence type="ECO:0000256" key="2">
    <source>
        <dbReference type="ARBA" id="ARBA00005466"/>
    </source>
</evidence>
<dbReference type="InterPro" id="IPR050416">
    <property type="entry name" value="FAD-linked_Oxidoreductase"/>
</dbReference>
<keyword evidence="8" id="KW-1185">Reference proteome</keyword>
<gene>
    <name evidence="7" type="ORF">HG542_16400</name>
</gene>
<dbReference type="InterPro" id="IPR012951">
    <property type="entry name" value="BBE"/>
</dbReference>
<feature type="domain" description="FAD-binding PCMH-type" evidence="6">
    <location>
        <begin position="31"/>
        <end position="212"/>
    </location>
</feature>
<evidence type="ECO:0000259" key="6">
    <source>
        <dbReference type="PROSITE" id="PS51387"/>
    </source>
</evidence>
<dbReference type="GO" id="GO:0071949">
    <property type="term" value="F:FAD binding"/>
    <property type="evidence" value="ECO:0007669"/>
    <property type="project" value="InterPro"/>
</dbReference>
<evidence type="ECO:0000313" key="8">
    <source>
        <dbReference type="Proteomes" id="UP000587462"/>
    </source>
</evidence>
<dbReference type="Proteomes" id="UP000587462">
    <property type="component" value="Unassembled WGS sequence"/>
</dbReference>
<dbReference type="Gene3D" id="3.30.465.10">
    <property type="match status" value="1"/>
</dbReference>
<dbReference type="InterPro" id="IPR016169">
    <property type="entry name" value="FAD-bd_PCMH_sub2"/>
</dbReference>
<dbReference type="Pfam" id="PF08031">
    <property type="entry name" value="BBE"/>
    <property type="match status" value="1"/>
</dbReference>
<evidence type="ECO:0000313" key="7">
    <source>
        <dbReference type="EMBL" id="NVK79240.1"/>
    </source>
</evidence>
<sequence>MSNTERLPVTAITPADPGYAALTTRGNNKRFTANPEAFHVATSTADVVAAVTEALRSGKRIAVRSGGHGYEDFSGAPGTQLVVDLGEMTAVAFDAERNAFMVEAGARLDDVYRTLYEGWGVAVPAGNSATVGLGGHVQGGGYGSLNRRHGLIVDHLHALEVVVTDAATGEARAVVATRDADDPHHDLWWAHTGGGGGSFGIVTRYWFRSPDATGTDPEQLLPRPSAEMLTSTVLFPRATLDKPAFRTLVGAYGRWHERNSAPDSPCVHLFASLVLLGRQRPRPEEGQDMGAVLVTHVEADRPDAAQLLQDFLDEVTGDAALSPVVLPTETVPWLVSKKALSDAQDAEIGRQKVKSANLLGAFTDDQADALYDFLDDADAVHDSSLVALDSFGGRTSAVAPDATAAAQRDAVLKVLFMSTWQDAALDEAALAWMRRCYGAVFAKTGGVPAPVPGGNADGCFINFADVDTADPEQNTSGVPWHALYFKDNYRRLQAVKGVYDPAEVFRHPLSVRPA</sequence>
<dbReference type="InterPro" id="IPR006094">
    <property type="entry name" value="Oxid_FAD_bind_N"/>
</dbReference>
<dbReference type="Pfam" id="PF01565">
    <property type="entry name" value="FAD_binding_4"/>
    <property type="match status" value="1"/>
</dbReference>
<dbReference type="Gene3D" id="3.40.462.20">
    <property type="match status" value="1"/>
</dbReference>
<evidence type="ECO:0000256" key="1">
    <source>
        <dbReference type="ARBA" id="ARBA00001974"/>
    </source>
</evidence>
<keyword evidence="3" id="KW-0285">Flavoprotein</keyword>
<protein>
    <submittedName>
        <fullName evidence="7">FAD-binding protein</fullName>
    </submittedName>
</protein>
<dbReference type="PANTHER" id="PTHR42973:SF39">
    <property type="entry name" value="FAD-BINDING PCMH-TYPE DOMAIN-CONTAINING PROTEIN"/>
    <property type="match status" value="1"/>
</dbReference>
<proteinExistence type="inferred from homology"/>
<name>A0A7Y7B5H1_STRMO</name>
<comment type="cofactor">
    <cofactor evidence="1">
        <name>FAD</name>
        <dbReference type="ChEBI" id="CHEBI:57692"/>
    </cofactor>
</comment>
<dbReference type="AlphaFoldDB" id="A0A7Y7B5H1"/>
<dbReference type="InterPro" id="IPR016166">
    <property type="entry name" value="FAD-bd_PCMH"/>
</dbReference>
<keyword evidence="5" id="KW-0560">Oxidoreductase</keyword>
<reference evidence="7 8" key="1">
    <citation type="submission" date="2020-04" db="EMBL/GenBank/DDBJ databases">
        <title>Draft Genome Sequence of Streptomyces morookaense DSM 40503, an 8-azaguanine-producing strain.</title>
        <authorList>
            <person name="Qi J."/>
            <person name="Gao J.-M."/>
        </authorList>
    </citation>
    <scope>NUCLEOTIDE SEQUENCE [LARGE SCALE GENOMIC DNA]</scope>
    <source>
        <strain evidence="7 8">DSM 40503</strain>
    </source>
</reference>
<comment type="caution">
    <text evidence="7">The sequence shown here is derived from an EMBL/GenBank/DDBJ whole genome shotgun (WGS) entry which is preliminary data.</text>
</comment>
<organism evidence="7 8">
    <name type="scientific">Streptomyces morookaense</name>
    <name type="common">Streptoverticillium morookaense</name>
    <dbReference type="NCBI Taxonomy" id="1970"/>
    <lineage>
        <taxon>Bacteria</taxon>
        <taxon>Bacillati</taxon>
        <taxon>Actinomycetota</taxon>
        <taxon>Actinomycetes</taxon>
        <taxon>Kitasatosporales</taxon>
        <taxon>Streptomycetaceae</taxon>
        <taxon>Streptomyces</taxon>
    </lineage>
</organism>
<dbReference type="EMBL" id="JABBXF010000033">
    <property type="protein sequence ID" value="NVK79240.1"/>
    <property type="molecule type" value="Genomic_DNA"/>
</dbReference>
<dbReference type="SUPFAM" id="SSF56176">
    <property type="entry name" value="FAD-binding/transporter-associated domain-like"/>
    <property type="match status" value="1"/>
</dbReference>
<keyword evidence="4" id="KW-0274">FAD</keyword>
<evidence type="ECO:0000256" key="5">
    <source>
        <dbReference type="ARBA" id="ARBA00023002"/>
    </source>
</evidence>
<dbReference type="InterPro" id="IPR036318">
    <property type="entry name" value="FAD-bd_PCMH-like_sf"/>
</dbReference>
<dbReference type="GO" id="GO:0016491">
    <property type="term" value="F:oxidoreductase activity"/>
    <property type="evidence" value="ECO:0007669"/>
    <property type="project" value="UniProtKB-KW"/>
</dbReference>
<accession>A0A7Y7B5H1</accession>
<dbReference type="InterPro" id="IPR006093">
    <property type="entry name" value="Oxy_OxRdtase_FAD_BS"/>
</dbReference>
<dbReference type="PANTHER" id="PTHR42973">
    <property type="entry name" value="BINDING OXIDOREDUCTASE, PUTATIVE (AFU_ORTHOLOGUE AFUA_1G17690)-RELATED"/>
    <property type="match status" value="1"/>
</dbReference>
<dbReference type="PROSITE" id="PS51387">
    <property type="entry name" value="FAD_PCMH"/>
    <property type="match status" value="1"/>
</dbReference>
<evidence type="ECO:0000256" key="4">
    <source>
        <dbReference type="ARBA" id="ARBA00022827"/>
    </source>
</evidence>
<dbReference type="PROSITE" id="PS00862">
    <property type="entry name" value="OX2_COVAL_FAD"/>
    <property type="match status" value="1"/>
</dbReference>